<dbReference type="InterPro" id="IPR023074">
    <property type="entry name" value="HMG_CoA_Rdtase_cat_sf"/>
</dbReference>
<feature type="transmembrane region" description="Helical" evidence="9">
    <location>
        <begin position="20"/>
        <end position="39"/>
    </location>
</feature>
<keyword evidence="6 9" id="KW-1133">Transmembrane helix</keyword>
<dbReference type="GO" id="GO:0006696">
    <property type="term" value="P:ergosterol biosynthetic process"/>
    <property type="evidence" value="ECO:0007669"/>
    <property type="project" value="TreeGrafter"/>
</dbReference>
<evidence type="ECO:0000256" key="6">
    <source>
        <dbReference type="ARBA" id="ARBA00022989"/>
    </source>
</evidence>
<name>A0A8H3TTH3_9TREE</name>
<sequence>MSAALLRRISRLPSQSPIEAITFFFVLVTLVYFQLLQAVQDSEIFTLPATSTGNAALGVQTYFIPSSSDTAKRATVTQRSAFSKKHSPSSATQDVLAGLDITNPEHVARHLSSVTAGLESKNITGWSAVGAEDFQKYLEEAGRQAGRVQEVTVKQFVVNVIPVKDVSEKSGEDVDAAVVEWERLIKNDLSFDIETRTVTYQDVCYRLSDQTCLSVRPESSLSQKIITLFFSPSDLARQYLERLEGFDLPSLEDPKSIGHVQGLSFVPVSGSGIGYNPTIGTPYYSALSILSHPTSDVFATARGHASAVNGSARGRFPARSVKWLAYAVRALGTRFWILTKNADSADIFVVMLGYVLMHLTFVRLFLNMRKMGSSFWLPSATLISSTFGFLFALFAAYLLNVPVDLIQLSEALPFLVITIGFDKPFLLARAVFQNPEIKPVLAPAPAPVPDLSQTTSEQVAALGLDDFDVDLAALRELEKKGLSKGTSFAASPASAGIKSNGSAVNLNGYAHLVNDSPSNSHLINSNLDLSALDRGLAVHARIQREIAEAKRKSIRWAAPISAKYIVLSAVEQVGWPIVRDYAIEIAVLCVGAAFGIGGLREFCRLAALILAMDCLCLFTFYTAILSVMVEVHRIRLVKRLQPKAKASDSDLRAAANKEDGALSSSGLLSKDDHGPKPSLLSQLKLSLIGHKGSKSAGMGHAADIAKQESPTARLKLALIIAFLSLHFLNLCTTLTEQTAVRRHVEHPATTLQSNGEIAQLIERSYLAPVLEQLLSIAGTWAVQAVPSTTVIASVAGPLGESAGGLSRGNSRMASLDRFMSEWTLLVGDPVLSKWIVVALFVSILLNGYLLKGIASNSVPGGSTGPVAVAAAAARLVGAGGVWDTSEVKRDSLRNRRRWSGGIQLERFSNTRQSNAGEDIVAYRRQRVDQVKNSNPVTHQLLDESVRGVDGVPKNTLPTSNGHANKPLSGEATPTETAATPIAEMPVFVSSVVDTDEVTPELVSPPAHFGRRSWEECWEIYNGGLGASLLNDEEVILLVEKNKIPGYGLEKGLKDLERAVRVRRAVISRASVTRTLENSDLPMANYDYSRIIGACCENVVGFMPIPLGIAGPLTIDGQPLPIPMATTEGTLVASTSRGCKALNAGGGVTTVLTQDAMTRGPALEFPNIKEAAAAKRWIDNEDGYPVLKAAFESTSRFAKLQRLKCAMAGRTLYIRFATQTGDAMGMNMISKGTEKALETLNKRYPNMRILALSGNYCTDKKPAAINWIEGRGKSVVAEAVIPGSVVKSVLKTTVADLVELNIKKNLIGSAMAGSIGGFNAHAANILTAIYLACGQDPAQNVESSNCMTLMEPTNGGQDLLMTCSMPSIEVGTVGGGTILGPQYAMLEMLGVAGAHPTSPGANAQRLARIICASVMAGELSLMSALAAGHLIKAHMQHNRSQLATPTSGMTPSGPGAMTPLLAPSDLPK</sequence>
<feature type="transmembrane region" description="Helical" evidence="9">
    <location>
        <begin position="375"/>
        <end position="399"/>
    </location>
</feature>
<feature type="transmembrane region" description="Helical" evidence="9">
    <location>
        <begin position="347"/>
        <end position="366"/>
    </location>
</feature>
<evidence type="ECO:0000256" key="7">
    <source>
        <dbReference type="ARBA" id="ARBA00023002"/>
    </source>
</evidence>
<keyword evidence="7 9" id="KW-0560">Oxidoreductase</keyword>
<dbReference type="NCBIfam" id="TIGR00533">
    <property type="entry name" value="HMG_CoA_R_NADP"/>
    <property type="match status" value="1"/>
</dbReference>
<dbReference type="PROSITE" id="PS00318">
    <property type="entry name" value="HMG_COA_REDUCTASE_2"/>
    <property type="match status" value="1"/>
</dbReference>
<feature type="domain" description="SSD" evidence="11">
    <location>
        <begin position="346"/>
        <end position="627"/>
    </location>
</feature>
<dbReference type="PROSITE" id="PS00066">
    <property type="entry name" value="HMG_COA_REDUCTASE_1"/>
    <property type="match status" value="1"/>
</dbReference>
<evidence type="ECO:0000256" key="2">
    <source>
        <dbReference type="ARBA" id="ARBA00007661"/>
    </source>
</evidence>
<dbReference type="InterPro" id="IPR009023">
    <property type="entry name" value="HMG_CoA_Rdtase_NAD(P)-bd_sf"/>
</dbReference>
<dbReference type="InterPro" id="IPR000731">
    <property type="entry name" value="SSD"/>
</dbReference>
<proteinExistence type="inferred from homology"/>
<accession>A0A8H3TTH3</accession>
<protein>
    <recommendedName>
        <fullName evidence="9">3-hydroxy-3-methylglutaryl coenzyme A reductase</fullName>
        <shortName evidence="9">HMG-CoA reductase</shortName>
        <ecNumber evidence="9">1.1.1.34</ecNumber>
    </recommendedName>
</protein>
<comment type="pathway">
    <text evidence="9">Metabolic intermediate biosynthesis; (R)-mevalonate biosynthesis; (R)-mevalonate from acetyl-CoA: step 3/3.</text>
</comment>
<dbReference type="PROSITE" id="PS50065">
    <property type="entry name" value="HMG_COA_REDUCTASE_4"/>
    <property type="match status" value="1"/>
</dbReference>
<evidence type="ECO:0000313" key="12">
    <source>
        <dbReference type="EMBL" id="GHJ86744.1"/>
    </source>
</evidence>
<evidence type="ECO:0000256" key="1">
    <source>
        <dbReference type="ARBA" id="ARBA00004477"/>
    </source>
</evidence>
<dbReference type="GO" id="GO:0005778">
    <property type="term" value="C:peroxisomal membrane"/>
    <property type="evidence" value="ECO:0007669"/>
    <property type="project" value="TreeGrafter"/>
</dbReference>
<dbReference type="UniPathway" id="UPA00058">
    <property type="reaction ID" value="UER00103"/>
</dbReference>
<dbReference type="EC" id="1.1.1.34" evidence="9"/>
<comment type="subcellular location">
    <subcellularLocation>
        <location evidence="1 9">Endoplasmic reticulum membrane</location>
        <topology evidence="1 9">Multi-pass membrane protein</topology>
    </subcellularLocation>
</comment>
<dbReference type="Pfam" id="PF00368">
    <property type="entry name" value="HMG-CoA_red"/>
    <property type="match status" value="1"/>
</dbReference>
<keyword evidence="5 9" id="KW-0521">NADP</keyword>
<dbReference type="PANTHER" id="PTHR10572:SF24">
    <property type="entry name" value="3-HYDROXY-3-METHYLGLUTARYL-COENZYME A REDUCTASE"/>
    <property type="match status" value="1"/>
</dbReference>
<evidence type="ECO:0000256" key="4">
    <source>
        <dbReference type="ARBA" id="ARBA00022824"/>
    </source>
</evidence>
<evidence type="ECO:0000256" key="10">
    <source>
        <dbReference type="SAM" id="MobiDB-lite"/>
    </source>
</evidence>
<feature type="transmembrane region" description="Helical" evidence="9">
    <location>
        <begin position="605"/>
        <end position="629"/>
    </location>
</feature>
<dbReference type="SUPFAM" id="SSF55035">
    <property type="entry name" value="NAD-binding domain of HMG-CoA reductase"/>
    <property type="match status" value="1"/>
</dbReference>
<dbReference type="InterPro" id="IPR009029">
    <property type="entry name" value="HMG_CoA_Rdtase_sub-bd_dom_sf"/>
</dbReference>
<keyword evidence="4 9" id="KW-0256">Endoplasmic reticulum</keyword>
<dbReference type="InterPro" id="IPR002202">
    <property type="entry name" value="HMG_CoA_Rdtase"/>
</dbReference>
<dbReference type="PROSITE" id="PS01192">
    <property type="entry name" value="HMG_COA_REDUCTASE_3"/>
    <property type="match status" value="1"/>
</dbReference>
<feature type="region of interest" description="Disordered" evidence="10">
    <location>
        <begin position="948"/>
        <end position="973"/>
    </location>
</feature>
<dbReference type="InterPro" id="IPR004554">
    <property type="entry name" value="HMG_CoA_Rdtase_eu_arc"/>
</dbReference>
<comment type="catalytic activity">
    <reaction evidence="9">
        <text>(R)-mevalonate + 2 NADP(+) + CoA = (3S)-3-hydroxy-3-methylglutaryl-CoA + 2 NADPH + 2 H(+)</text>
        <dbReference type="Rhea" id="RHEA:15989"/>
        <dbReference type="ChEBI" id="CHEBI:15378"/>
        <dbReference type="ChEBI" id="CHEBI:36464"/>
        <dbReference type="ChEBI" id="CHEBI:43074"/>
        <dbReference type="ChEBI" id="CHEBI:57287"/>
        <dbReference type="ChEBI" id="CHEBI:57783"/>
        <dbReference type="ChEBI" id="CHEBI:58349"/>
        <dbReference type="EC" id="1.1.1.34"/>
    </reaction>
</comment>
<dbReference type="GO" id="GO:0004420">
    <property type="term" value="F:hydroxymethylglutaryl-CoA reductase (NADPH) activity"/>
    <property type="evidence" value="ECO:0007669"/>
    <property type="project" value="UniProtKB-EC"/>
</dbReference>
<keyword evidence="3 9" id="KW-0812">Transmembrane</keyword>
<dbReference type="PRINTS" id="PR00071">
    <property type="entry name" value="HMGCOARDTASE"/>
</dbReference>
<dbReference type="FunFam" id="1.10.3270.10:FF:000001">
    <property type="entry name" value="3-hydroxy-3-methylglutaryl coenzyme A reductase"/>
    <property type="match status" value="1"/>
</dbReference>
<feature type="transmembrane region" description="Helical" evidence="9">
    <location>
        <begin position="581"/>
        <end position="599"/>
    </location>
</feature>
<evidence type="ECO:0000256" key="8">
    <source>
        <dbReference type="ARBA" id="ARBA00023136"/>
    </source>
</evidence>
<dbReference type="Proteomes" id="UP000620104">
    <property type="component" value="Unassembled WGS sequence"/>
</dbReference>
<dbReference type="GO" id="GO:0005789">
    <property type="term" value="C:endoplasmic reticulum membrane"/>
    <property type="evidence" value="ECO:0007669"/>
    <property type="project" value="UniProtKB-SubCell"/>
</dbReference>
<feature type="compositionally biased region" description="Polar residues" evidence="10">
    <location>
        <begin position="1439"/>
        <end position="1449"/>
    </location>
</feature>
<keyword evidence="13" id="KW-1185">Reference proteome</keyword>
<dbReference type="InterPro" id="IPR053958">
    <property type="entry name" value="HMGCR/SNAP/NPC1-like_SSD"/>
</dbReference>
<evidence type="ECO:0000313" key="13">
    <source>
        <dbReference type="Proteomes" id="UP000620104"/>
    </source>
</evidence>
<gene>
    <name evidence="12" type="ORF">NliqN6_3146</name>
</gene>
<comment type="similarity">
    <text evidence="2 9">Belongs to the HMG-CoA reductase family.</text>
</comment>
<dbReference type="Gene3D" id="1.10.3270.10">
    <property type="entry name" value="HMGR, N-terminal domain"/>
    <property type="match status" value="1"/>
</dbReference>
<dbReference type="PROSITE" id="PS50156">
    <property type="entry name" value="SSD"/>
    <property type="match status" value="1"/>
</dbReference>
<dbReference type="OrthoDB" id="310654at2759"/>
<dbReference type="GO" id="GO:0008299">
    <property type="term" value="P:isoprenoid biosynthetic process"/>
    <property type="evidence" value="ECO:0007669"/>
    <property type="project" value="InterPro"/>
</dbReference>
<feature type="region of interest" description="Disordered" evidence="10">
    <location>
        <begin position="1439"/>
        <end position="1467"/>
    </location>
</feature>
<dbReference type="InterPro" id="IPR023076">
    <property type="entry name" value="HMG_CoA_Rdtase_CS"/>
</dbReference>
<dbReference type="Pfam" id="PF12349">
    <property type="entry name" value="Sterol-sensing"/>
    <property type="match status" value="1"/>
</dbReference>
<dbReference type="InterPro" id="IPR023282">
    <property type="entry name" value="HMG_CoA_Rdtase_N"/>
</dbReference>
<keyword evidence="8 9" id="KW-0472">Membrane</keyword>
<reference evidence="12" key="1">
    <citation type="submission" date="2020-07" db="EMBL/GenBank/DDBJ databases">
        <title>Draft Genome Sequence of a Deep-Sea Yeast, Naganishia (Cryptococcus) liquefaciens strain N6.</title>
        <authorList>
            <person name="Han Y.W."/>
            <person name="Kajitani R."/>
            <person name="Morimoto H."/>
            <person name="Parhat M."/>
            <person name="Tsubouchi H."/>
            <person name="Bakenova O."/>
            <person name="Ogata M."/>
            <person name="Argunhan B."/>
            <person name="Aoki R."/>
            <person name="Kajiwara S."/>
            <person name="Itoh T."/>
            <person name="Iwasaki H."/>
        </authorList>
    </citation>
    <scope>NUCLEOTIDE SEQUENCE</scope>
    <source>
        <strain evidence="12">N6</strain>
    </source>
</reference>
<dbReference type="SUPFAM" id="SSF56542">
    <property type="entry name" value="Substrate-binding domain of HMG-CoA reductase"/>
    <property type="match status" value="1"/>
</dbReference>
<dbReference type="FunFam" id="3.30.70.420:FF:000001">
    <property type="entry name" value="3-hydroxy-3-methylglutaryl coenzyme A reductase"/>
    <property type="match status" value="1"/>
</dbReference>
<evidence type="ECO:0000256" key="5">
    <source>
        <dbReference type="ARBA" id="ARBA00022857"/>
    </source>
</evidence>
<dbReference type="CDD" id="cd00643">
    <property type="entry name" value="HMG-CoA_reductase_classI"/>
    <property type="match status" value="1"/>
</dbReference>
<dbReference type="EMBL" id="BLZA01000019">
    <property type="protein sequence ID" value="GHJ86744.1"/>
    <property type="molecule type" value="Genomic_DNA"/>
</dbReference>
<evidence type="ECO:0000259" key="11">
    <source>
        <dbReference type="PROSITE" id="PS50156"/>
    </source>
</evidence>
<dbReference type="GO" id="GO:0015936">
    <property type="term" value="P:coenzyme A metabolic process"/>
    <property type="evidence" value="ECO:0007669"/>
    <property type="project" value="InterPro"/>
</dbReference>
<dbReference type="Gene3D" id="3.90.770.10">
    <property type="entry name" value="3-hydroxy-3-methylglutaryl-coenzyme A Reductase, Chain A, domain 2"/>
    <property type="match status" value="1"/>
</dbReference>
<organism evidence="12 13">
    <name type="scientific">Naganishia liquefaciens</name>
    <dbReference type="NCBI Taxonomy" id="104408"/>
    <lineage>
        <taxon>Eukaryota</taxon>
        <taxon>Fungi</taxon>
        <taxon>Dikarya</taxon>
        <taxon>Basidiomycota</taxon>
        <taxon>Agaricomycotina</taxon>
        <taxon>Tremellomycetes</taxon>
        <taxon>Filobasidiales</taxon>
        <taxon>Filobasidiaceae</taxon>
        <taxon>Naganishia</taxon>
    </lineage>
</organism>
<dbReference type="Gene3D" id="3.30.70.420">
    <property type="entry name" value="Hydroxymethylglutaryl-CoA reductase, class I/II, NAD/NADP-binding domain"/>
    <property type="match status" value="1"/>
</dbReference>
<dbReference type="PANTHER" id="PTHR10572">
    <property type="entry name" value="3-HYDROXY-3-METHYLGLUTARYL-COENZYME A REDUCTASE"/>
    <property type="match status" value="1"/>
</dbReference>
<comment type="caution">
    <text evidence="12">The sequence shown here is derived from an EMBL/GenBank/DDBJ whole genome shotgun (WGS) entry which is preliminary data.</text>
</comment>
<dbReference type="FunFam" id="3.90.770.10:FF:000001">
    <property type="entry name" value="3-hydroxy-3-methylglutaryl coenzyme A reductase"/>
    <property type="match status" value="1"/>
</dbReference>
<evidence type="ECO:0000256" key="9">
    <source>
        <dbReference type="RuleBase" id="RU361219"/>
    </source>
</evidence>
<evidence type="ECO:0000256" key="3">
    <source>
        <dbReference type="ARBA" id="ARBA00022692"/>
    </source>
</evidence>